<reference evidence="3 4" key="1">
    <citation type="journal article" date="2015" name="Int. J. Syst. Evol. Microbiol.">
        <title>Bacillus glycinifermentans sp. nov., isolated from fermented soybean paste.</title>
        <authorList>
            <person name="Kim S.J."/>
            <person name="Dunlap C.A."/>
            <person name="Kwon S.W."/>
            <person name="Rooney A.P."/>
        </authorList>
    </citation>
    <scope>NUCLEOTIDE SEQUENCE [LARGE SCALE GENOMIC DNA]</scope>
    <source>
        <strain evidence="3 4">GO-13</strain>
    </source>
</reference>
<evidence type="ECO:0000256" key="1">
    <source>
        <dbReference type="ARBA" id="ARBA00023125"/>
    </source>
</evidence>
<keyword evidence="1" id="KW-0238">DNA-binding</keyword>
<dbReference type="Proteomes" id="UP000036168">
    <property type="component" value="Unassembled WGS sequence"/>
</dbReference>
<evidence type="ECO:0000313" key="3">
    <source>
        <dbReference type="EMBL" id="KRT94820.1"/>
    </source>
</evidence>
<evidence type="ECO:0000313" key="4">
    <source>
        <dbReference type="Proteomes" id="UP000036168"/>
    </source>
</evidence>
<feature type="compositionally biased region" description="Basic and acidic residues" evidence="2">
    <location>
        <begin position="119"/>
        <end position="130"/>
    </location>
</feature>
<organism evidence="3 4">
    <name type="scientific">Bacillus glycinifermentans</name>
    <dbReference type="NCBI Taxonomy" id="1664069"/>
    <lineage>
        <taxon>Bacteria</taxon>
        <taxon>Bacillati</taxon>
        <taxon>Bacillota</taxon>
        <taxon>Bacilli</taxon>
        <taxon>Bacillales</taxon>
        <taxon>Bacillaceae</taxon>
        <taxon>Bacillus</taxon>
    </lineage>
</organism>
<dbReference type="InterPro" id="IPR036390">
    <property type="entry name" value="WH_DNA-bd_sf"/>
</dbReference>
<dbReference type="InterPro" id="IPR036388">
    <property type="entry name" value="WH-like_DNA-bd_sf"/>
</dbReference>
<dbReference type="STRING" id="1664069.BGLY_3354"/>
<dbReference type="Gene3D" id="1.10.10.10">
    <property type="entry name" value="Winged helix-like DNA-binding domain superfamily/Winged helix DNA-binding domain"/>
    <property type="match status" value="1"/>
</dbReference>
<dbReference type="InterPro" id="IPR011991">
    <property type="entry name" value="ArsR-like_HTH"/>
</dbReference>
<dbReference type="EMBL" id="LECW02000005">
    <property type="protein sequence ID" value="KRT94820.1"/>
    <property type="molecule type" value="Genomic_DNA"/>
</dbReference>
<dbReference type="CDD" id="cd00090">
    <property type="entry name" value="HTH_ARSR"/>
    <property type="match status" value="1"/>
</dbReference>
<name>A0A0T6BT43_9BACI</name>
<sequence>MYMDMEGWGYVVAPARVFKNRREKILYMCLLEEAAFAPFGSLKTGEALINVTELARDASIDVKKVRYSLKKLEEAGFIKTRRLKQNRGLIVTILNYEKLQNTKNYGKKKAPAPEESGELTEHQGKGEDMQEQGKFKNIPEYAEHLKKQSVSDEDTLKDALEAAELKNMNLSSEKEIDKFADMIIKMGALPEGVKKGILVKYLDCIRLTRSHCKISAKLLANHLEKMSKYSVDQLHYAMWTHAEHYDDKREKYTLGILRNTDDHKARQGLMKLMNRGGKRNDEQFSTYPKAVGKIQSGSSQEVERLEALAREKGLSGKIRDTHCDF</sequence>
<comment type="caution">
    <text evidence="3">The sequence shown here is derived from an EMBL/GenBank/DDBJ whole genome shotgun (WGS) entry which is preliminary data.</text>
</comment>
<accession>A0A0T6BT43</accession>
<dbReference type="AlphaFoldDB" id="A0A0T6BT43"/>
<dbReference type="GO" id="GO:0003677">
    <property type="term" value="F:DNA binding"/>
    <property type="evidence" value="ECO:0007669"/>
    <property type="project" value="UniProtKB-KW"/>
</dbReference>
<protein>
    <recommendedName>
        <fullName evidence="5">Helix-turn-helix domain-containing protein</fullName>
    </recommendedName>
</protein>
<evidence type="ECO:0000256" key="2">
    <source>
        <dbReference type="SAM" id="MobiDB-lite"/>
    </source>
</evidence>
<feature type="region of interest" description="Disordered" evidence="2">
    <location>
        <begin position="105"/>
        <end position="130"/>
    </location>
</feature>
<dbReference type="SUPFAM" id="SSF46785">
    <property type="entry name" value="Winged helix' DNA-binding domain"/>
    <property type="match status" value="1"/>
</dbReference>
<evidence type="ECO:0008006" key="5">
    <source>
        <dbReference type="Google" id="ProtNLM"/>
    </source>
</evidence>
<gene>
    <name evidence="3" type="ORF">AB447_214310</name>
</gene>
<proteinExistence type="predicted"/>